<dbReference type="PROSITE" id="PS00670">
    <property type="entry name" value="D_2_HYDROXYACID_DH_2"/>
    <property type="match status" value="1"/>
</dbReference>
<evidence type="ECO:0000256" key="4">
    <source>
        <dbReference type="RuleBase" id="RU003719"/>
    </source>
</evidence>
<evidence type="ECO:0000256" key="1">
    <source>
        <dbReference type="ARBA" id="ARBA00005854"/>
    </source>
</evidence>
<dbReference type="Pfam" id="PF00389">
    <property type="entry name" value="2-Hacid_dh"/>
    <property type="match status" value="1"/>
</dbReference>
<dbReference type="PANTHER" id="PTHR42789:SF1">
    <property type="entry name" value="D-ISOMER SPECIFIC 2-HYDROXYACID DEHYDROGENASE FAMILY PROTEIN (AFU_ORTHOLOGUE AFUA_6G10090)"/>
    <property type="match status" value="1"/>
</dbReference>
<dbReference type="FunFam" id="3.40.50.720:FF:000203">
    <property type="entry name" value="D-3-phosphoglycerate dehydrogenase (SerA)"/>
    <property type="match status" value="1"/>
</dbReference>
<dbReference type="InterPro" id="IPR006139">
    <property type="entry name" value="D-isomer_2_OHA_DH_cat_dom"/>
</dbReference>
<dbReference type="PANTHER" id="PTHR42789">
    <property type="entry name" value="D-ISOMER SPECIFIC 2-HYDROXYACID DEHYDROGENASE FAMILY PROTEIN (AFU_ORTHOLOGUE AFUA_6G10090)"/>
    <property type="match status" value="1"/>
</dbReference>
<reference evidence="8" key="2">
    <citation type="submission" date="2015-03" db="EMBL/GenBank/DDBJ databases">
        <title>Genome sequence of Paenibacillus beijingensis strain DSM 24997T.</title>
        <authorList>
            <person name="Kwak Y."/>
            <person name="Shin J.-H."/>
        </authorList>
    </citation>
    <scope>NUCLEOTIDE SEQUENCE [LARGE SCALE GENOMIC DNA]</scope>
    <source>
        <strain evidence="8">DSM 24997</strain>
    </source>
</reference>
<proteinExistence type="inferred from homology"/>
<dbReference type="InterPro" id="IPR050857">
    <property type="entry name" value="D-2-hydroxyacid_DH"/>
</dbReference>
<dbReference type="HOGENOM" id="CLU_019796_1_3_9"/>
<evidence type="ECO:0000256" key="3">
    <source>
        <dbReference type="ARBA" id="ARBA00023027"/>
    </source>
</evidence>
<dbReference type="SUPFAM" id="SSF52283">
    <property type="entry name" value="Formate/glycerate dehydrogenase catalytic domain-like"/>
    <property type="match status" value="1"/>
</dbReference>
<evidence type="ECO:0000259" key="5">
    <source>
        <dbReference type="Pfam" id="PF00389"/>
    </source>
</evidence>
<feature type="domain" description="D-isomer specific 2-hydroxyacid dehydrogenase NAD-binding" evidence="6">
    <location>
        <begin position="107"/>
        <end position="284"/>
    </location>
</feature>
<gene>
    <name evidence="7" type="ORF">VN24_05940</name>
</gene>
<sequence>MKIVISEWNEESGIRLLRDKGWSVLYEPELYRDPQRLRRELDEADAFIVRNQTKVDAAVINGAPRLKVIGRLGVGLDNIDLKAAEASGVKVVYAKNANAASVAEYVMGAMLTIARPLLPAHADVRRGGWARKQFTGFELYGKTVGLIGVGEIGHRLAGRAKAFGMKVIGCDPLVSPYDYPVMETGVEPVSVQRLLGDADFVSIHVPLTAQTKNLIDGNAIASMKSQAYLINTSRGGVVNETDLFAALSRRSIAGAVLDVLEREPPEPGYPLFALDNCIVTPHIAGLTNESQVRVSELVARDVIQILDEPFRI</sequence>
<dbReference type="Gene3D" id="3.40.50.720">
    <property type="entry name" value="NAD(P)-binding Rossmann-like Domain"/>
    <property type="match status" value="2"/>
</dbReference>
<dbReference type="InterPro" id="IPR036291">
    <property type="entry name" value="NAD(P)-bd_dom_sf"/>
</dbReference>
<dbReference type="AlphaFoldDB" id="A0A0D5NRB6"/>
<organism evidence="7 8">
    <name type="scientific">Paenibacillus beijingensis</name>
    <dbReference type="NCBI Taxonomy" id="1126833"/>
    <lineage>
        <taxon>Bacteria</taxon>
        <taxon>Bacillati</taxon>
        <taxon>Bacillota</taxon>
        <taxon>Bacilli</taxon>
        <taxon>Bacillales</taxon>
        <taxon>Paenibacillaceae</taxon>
        <taxon>Paenibacillus</taxon>
    </lineage>
</organism>
<reference evidence="7 8" key="1">
    <citation type="journal article" date="2015" name="J. Biotechnol.">
        <title>Complete genome sequence of Paenibacillus beijingensis 7188(T) (=DSM 24997(T)), a novel rhizobacterium from jujube garden soil.</title>
        <authorList>
            <person name="Kwak Y."/>
            <person name="Shin J.H."/>
        </authorList>
    </citation>
    <scope>NUCLEOTIDE SEQUENCE [LARGE SCALE GENOMIC DNA]</scope>
    <source>
        <strain evidence="7 8">DSM 24997</strain>
    </source>
</reference>
<dbReference type="PATRIC" id="fig|1126833.4.peg.1291"/>
<keyword evidence="3" id="KW-0520">NAD</keyword>
<keyword evidence="8" id="KW-1185">Reference proteome</keyword>
<dbReference type="EMBL" id="CP011058">
    <property type="protein sequence ID" value="AJY77542.1"/>
    <property type="molecule type" value="Genomic_DNA"/>
</dbReference>
<dbReference type="InterPro" id="IPR006140">
    <property type="entry name" value="D-isomer_DH_NAD-bd"/>
</dbReference>
<dbReference type="GO" id="GO:0016616">
    <property type="term" value="F:oxidoreductase activity, acting on the CH-OH group of donors, NAD or NADP as acceptor"/>
    <property type="evidence" value="ECO:0007669"/>
    <property type="project" value="InterPro"/>
</dbReference>
<dbReference type="OrthoDB" id="9805416at2"/>
<feature type="domain" description="D-isomer specific 2-hydroxyacid dehydrogenase catalytic" evidence="5">
    <location>
        <begin position="10"/>
        <end position="307"/>
    </location>
</feature>
<evidence type="ECO:0000256" key="2">
    <source>
        <dbReference type="ARBA" id="ARBA00023002"/>
    </source>
</evidence>
<dbReference type="KEGG" id="pbj:VN24_05940"/>
<name>A0A0D5NRB6_9BACL</name>
<dbReference type="InterPro" id="IPR029753">
    <property type="entry name" value="D-isomer_DH_CS"/>
</dbReference>
<dbReference type="GO" id="GO:0051287">
    <property type="term" value="F:NAD binding"/>
    <property type="evidence" value="ECO:0007669"/>
    <property type="project" value="InterPro"/>
</dbReference>
<comment type="similarity">
    <text evidence="1 4">Belongs to the D-isomer specific 2-hydroxyacid dehydrogenase family.</text>
</comment>
<dbReference type="RefSeq" id="WP_045673027.1">
    <property type="nucleotide sequence ID" value="NZ_CP011058.1"/>
</dbReference>
<dbReference type="CDD" id="cd12173">
    <property type="entry name" value="PGDH_4"/>
    <property type="match status" value="1"/>
</dbReference>
<keyword evidence="2 4" id="KW-0560">Oxidoreductase</keyword>
<evidence type="ECO:0000313" key="8">
    <source>
        <dbReference type="Proteomes" id="UP000032633"/>
    </source>
</evidence>
<evidence type="ECO:0000259" key="6">
    <source>
        <dbReference type="Pfam" id="PF02826"/>
    </source>
</evidence>
<dbReference type="STRING" id="1126833.VN24_05940"/>
<evidence type="ECO:0000313" key="7">
    <source>
        <dbReference type="EMBL" id="AJY77542.1"/>
    </source>
</evidence>
<dbReference type="SUPFAM" id="SSF51735">
    <property type="entry name" value="NAD(P)-binding Rossmann-fold domains"/>
    <property type="match status" value="1"/>
</dbReference>
<protein>
    <submittedName>
        <fullName evidence="7">2-hydroxyacid dehydrogenase</fullName>
    </submittedName>
</protein>
<dbReference type="Proteomes" id="UP000032633">
    <property type="component" value="Chromosome"/>
</dbReference>
<dbReference type="Pfam" id="PF02826">
    <property type="entry name" value="2-Hacid_dh_C"/>
    <property type="match status" value="1"/>
</dbReference>
<accession>A0A0D5NRB6</accession>